<evidence type="ECO:0000256" key="1">
    <source>
        <dbReference type="SAM" id="MobiDB-lite"/>
    </source>
</evidence>
<proteinExistence type="predicted"/>
<evidence type="ECO:0000313" key="3">
    <source>
        <dbReference type="Proteomes" id="UP000271554"/>
    </source>
</evidence>
<dbReference type="EMBL" id="CP032698">
    <property type="protein sequence ID" value="AYG78161.1"/>
    <property type="molecule type" value="Genomic_DNA"/>
</dbReference>
<reference evidence="2 3" key="1">
    <citation type="submission" date="2018-10" db="EMBL/GenBank/DDBJ databases">
        <title>Relationship between Morphology and Antimicrobial Activity in Streptomyces.</title>
        <authorList>
            <person name="Kang H.J."/>
            <person name="Kim S.B."/>
        </authorList>
    </citation>
    <scope>NUCLEOTIDE SEQUENCE [LARGE SCALE GENOMIC DNA]</scope>
    <source>
        <strain evidence="2 3">BH38</strain>
    </source>
</reference>
<accession>A0A387H6I6</accession>
<dbReference type="KEGG" id="shun:DWB77_00268"/>
<feature type="region of interest" description="Disordered" evidence="1">
    <location>
        <begin position="178"/>
        <end position="198"/>
    </location>
</feature>
<name>A0A387H6I6_9ACTN</name>
<keyword evidence="3" id="KW-1185">Reference proteome</keyword>
<feature type="compositionally biased region" description="Basic and acidic residues" evidence="1">
    <location>
        <begin position="252"/>
        <end position="264"/>
    </location>
</feature>
<sequence>MIPRSGPVGAAPDRLPRPLCSSPSAWIRGDPTARIRGLPTAWIRRLLTARVTGTLATGIRGVTATGTTGTTGIDGIDGIDGTDDARFVPGRVKADGVGGSQVKGQERSIVVGPYPNGQLRRAAGHLQFVVRSAGRHRRVHVPPPARPAYLHIDMVGRQLQATVDEHERHVASGVRRLGVNDNRHFPPRATRDELVRNPPQGDGHALVLVRSVVLLPAPVRSGHLAGFGWRSGRHLEPCRRTVGRLRGSGQQRDGRNGTGRDDQHSSSQMHCVLCSTC</sequence>
<dbReference type="Proteomes" id="UP000271554">
    <property type="component" value="Chromosome"/>
</dbReference>
<protein>
    <submittedName>
        <fullName evidence="2">Uncharacterized protein</fullName>
    </submittedName>
</protein>
<organism evidence="2 3">
    <name type="scientific">Streptomyces hundungensis</name>
    <dbReference type="NCBI Taxonomy" id="1077946"/>
    <lineage>
        <taxon>Bacteria</taxon>
        <taxon>Bacillati</taxon>
        <taxon>Actinomycetota</taxon>
        <taxon>Actinomycetes</taxon>
        <taxon>Kitasatosporales</taxon>
        <taxon>Streptomycetaceae</taxon>
        <taxon>Streptomyces</taxon>
    </lineage>
</organism>
<gene>
    <name evidence="2" type="ORF">DWB77_00268</name>
</gene>
<feature type="region of interest" description="Disordered" evidence="1">
    <location>
        <begin position="240"/>
        <end position="265"/>
    </location>
</feature>
<feature type="compositionally biased region" description="Basic and acidic residues" evidence="1">
    <location>
        <begin position="181"/>
        <end position="195"/>
    </location>
</feature>
<dbReference type="AlphaFoldDB" id="A0A387H6I6"/>
<evidence type="ECO:0000313" key="2">
    <source>
        <dbReference type="EMBL" id="AYG78161.1"/>
    </source>
</evidence>